<dbReference type="AlphaFoldDB" id="X1QV50"/>
<gene>
    <name evidence="2" type="ORF">S06H3_53907</name>
</gene>
<organism evidence="2">
    <name type="scientific">marine sediment metagenome</name>
    <dbReference type="NCBI Taxonomy" id="412755"/>
    <lineage>
        <taxon>unclassified sequences</taxon>
        <taxon>metagenomes</taxon>
        <taxon>ecological metagenomes</taxon>
    </lineage>
</organism>
<sequence>MVSEQQASKELIVRNWSFTYLERLDRIDAGLKELGISPDQVSQLIEATNELKDIDFRASAFDLLELRKRTGKSSKEAEAYIKQLDSQITAKEKQNSDWTGRIEKAKGELRDWEQKGNDERAKFETEQAQNKRILKEDGGKLNHELSKNNEVRENIEETIGLKAELKKISLDLPTFVSIGRGTVQKAGISPHIAKNIKAAVKTFGSLGKAIAEREREEKARRKVIRNLS</sequence>
<keyword evidence="1" id="KW-0175">Coiled coil</keyword>
<proteinExistence type="predicted"/>
<feature type="coiled-coil region" evidence="1">
    <location>
        <begin position="74"/>
        <end position="122"/>
    </location>
</feature>
<comment type="caution">
    <text evidence="2">The sequence shown here is derived from an EMBL/GenBank/DDBJ whole genome shotgun (WGS) entry which is preliminary data.</text>
</comment>
<evidence type="ECO:0000256" key="1">
    <source>
        <dbReference type="SAM" id="Coils"/>
    </source>
</evidence>
<protein>
    <submittedName>
        <fullName evidence="2">Uncharacterized protein</fullName>
    </submittedName>
</protein>
<reference evidence="2" key="1">
    <citation type="journal article" date="2014" name="Front. Microbiol.">
        <title>High frequency of phylogenetically diverse reductive dehalogenase-homologous genes in deep subseafloor sedimentary metagenomes.</title>
        <authorList>
            <person name="Kawai M."/>
            <person name="Futagami T."/>
            <person name="Toyoda A."/>
            <person name="Takaki Y."/>
            <person name="Nishi S."/>
            <person name="Hori S."/>
            <person name="Arai W."/>
            <person name="Tsubouchi T."/>
            <person name="Morono Y."/>
            <person name="Uchiyama I."/>
            <person name="Ito T."/>
            <person name="Fujiyama A."/>
            <person name="Inagaki F."/>
            <person name="Takami H."/>
        </authorList>
    </citation>
    <scope>NUCLEOTIDE SEQUENCE</scope>
    <source>
        <strain evidence="2">Expedition CK06-06</strain>
    </source>
</reference>
<name>X1QV50_9ZZZZ</name>
<dbReference type="EMBL" id="BARV01034418">
    <property type="protein sequence ID" value="GAI58676.1"/>
    <property type="molecule type" value="Genomic_DNA"/>
</dbReference>
<accession>X1QV50</accession>
<evidence type="ECO:0000313" key="2">
    <source>
        <dbReference type="EMBL" id="GAI58676.1"/>
    </source>
</evidence>
<feature type="non-terminal residue" evidence="2">
    <location>
        <position position="228"/>
    </location>
</feature>